<dbReference type="AlphaFoldDB" id="A0A7Z7IPK5"/>
<comment type="caution">
    <text evidence="2">The sequence shown here is derived from an EMBL/GenBank/DDBJ whole genome shotgun (WGS) entry which is preliminary data.</text>
</comment>
<proteinExistence type="predicted"/>
<name>A0A7Z7IPK5_9MYCO</name>
<evidence type="ECO:0000256" key="1">
    <source>
        <dbReference type="SAM" id="MobiDB-lite"/>
    </source>
</evidence>
<evidence type="ECO:0000313" key="2">
    <source>
        <dbReference type="EMBL" id="SOJ57465.1"/>
    </source>
</evidence>
<keyword evidence="3" id="KW-1185">Reference proteome</keyword>
<feature type="region of interest" description="Disordered" evidence="1">
    <location>
        <begin position="67"/>
        <end position="109"/>
    </location>
</feature>
<evidence type="ECO:0000313" key="3">
    <source>
        <dbReference type="Proteomes" id="UP000554965"/>
    </source>
</evidence>
<dbReference type="EMBL" id="OCTY01000002">
    <property type="protein sequence ID" value="SOJ57465.1"/>
    <property type="molecule type" value="Genomic_DNA"/>
</dbReference>
<dbReference type="Proteomes" id="UP000554965">
    <property type="component" value="Unassembled WGS sequence"/>
</dbReference>
<accession>A0A7Z7IPK5</accession>
<feature type="compositionally biased region" description="Low complexity" evidence="1">
    <location>
        <begin position="82"/>
        <end position="92"/>
    </location>
</feature>
<organism evidence="2 3">
    <name type="scientific">Mycobacterium simulans</name>
    <dbReference type="NCBI Taxonomy" id="627089"/>
    <lineage>
        <taxon>Bacteria</taxon>
        <taxon>Bacillati</taxon>
        <taxon>Actinomycetota</taxon>
        <taxon>Actinomycetes</taxon>
        <taxon>Mycobacteriales</taxon>
        <taxon>Mycobacteriaceae</taxon>
        <taxon>Mycobacterium</taxon>
    </lineage>
</organism>
<protein>
    <submittedName>
        <fullName evidence="2">Uncharacterized protein</fullName>
    </submittedName>
</protein>
<gene>
    <name evidence="2" type="ORF">MSIMFB_04944</name>
</gene>
<sequence length="109" mass="11167">MRALVESGGAAGALEALSTFVTIVSPTGPRRVEFQVLDPEGVQSYLVVVRVTVGAVAAGDDDAAIATKSDRRCPADAQQANPPSRSIPPRRSGTLVPGPPAPRPAAQIP</sequence>
<reference evidence="2 3" key="1">
    <citation type="submission" date="2017-10" db="EMBL/GenBank/DDBJ databases">
        <authorList>
            <consortium name="Urmite Genomes"/>
        </authorList>
    </citation>
    <scope>NUCLEOTIDE SEQUENCE [LARGE SCALE GENOMIC DNA]</scope>
    <source>
        <strain evidence="2 3">FB-527</strain>
    </source>
</reference>